<dbReference type="SUPFAM" id="SSF103473">
    <property type="entry name" value="MFS general substrate transporter"/>
    <property type="match status" value="1"/>
</dbReference>
<evidence type="ECO:0000313" key="9">
    <source>
        <dbReference type="Proteomes" id="UP000297753"/>
    </source>
</evidence>
<dbReference type="InterPro" id="IPR011701">
    <property type="entry name" value="MFS"/>
</dbReference>
<feature type="domain" description="Major facilitator superfamily (MFS) profile" evidence="7">
    <location>
        <begin position="1"/>
        <end position="372"/>
    </location>
</feature>
<dbReference type="Pfam" id="PF07690">
    <property type="entry name" value="MFS_1"/>
    <property type="match status" value="1"/>
</dbReference>
<accession>A0A4Y8WDJ3</accession>
<dbReference type="OrthoDB" id="9814303at2"/>
<dbReference type="Proteomes" id="UP000297753">
    <property type="component" value="Unassembled WGS sequence"/>
</dbReference>
<organism evidence="8 9">
    <name type="scientific">Vibrio ouci</name>
    <dbReference type="NCBI Taxonomy" id="2499078"/>
    <lineage>
        <taxon>Bacteria</taxon>
        <taxon>Pseudomonadati</taxon>
        <taxon>Pseudomonadota</taxon>
        <taxon>Gammaproteobacteria</taxon>
        <taxon>Vibrionales</taxon>
        <taxon>Vibrionaceae</taxon>
        <taxon>Vibrio</taxon>
    </lineage>
</organism>
<feature type="transmembrane region" description="Helical" evidence="6">
    <location>
        <begin position="7"/>
        <end position="27"/>
    </location>
</feature>
<evidence type="ECO:0000259" key="7">
    <source>
        <dbReference type="PROSITE" id="PS50850"/>
    </source>
</evidence>
<feature type="transmembrane region" description="Helical" evidence="6">
    <location>
        <begin position="296"/>
        <end position="315"/>
    </location>
</feature>
<comment type="subcellular location">
    <subcellularLocation>
        <location evidence="1">Cell membrane</location>
        <topology evidence="1">Multi-pass membrane protein</topology>
    </subcellularLocation>
</comment>
<evidence type="ECO:0000256" key="2">
    <source>
        <dbReference type="ARBA" id="ARBA00022475"/>
    </source>
</evidence>
<evidence type="ECO:0000256" key="6">
    <source>
        <dbReference type="SAM" id="Phobius"/>
    </source>
</evidence>
<dbReference type="RefSeq" id="WP_134836623.1">
    <property type="nucleotide sequence ID" value="NZ_SATR01000030.1"/>
</dbReference>
<feature type="transmembrane region" description="Helical" evidence="6">
    <location>
        <begin position="158"/>
        <end position="180"/>
    </location>
</feature>
<feature type="transmembrane region" description="Helical" evidence="6">
    <location>
        <begin position="130"/>
        <end position="152"/>
    </location>
</feature>
<keyword evidence="2" id="KW-1003">Cell membrane</keyword>
<evidence type="ECO:0000256" key="4">
    <source>
        <dbReference type="ARBA" id="ARBA00022989"/>
    </source>
</evidence>
<keyword evidence="4 6" id="KW-1133">Transmembrane helix</keyword>
<dbReference type="AlphaFoldDB" id="A0A4Y8WDJ3"/>
<dbReference type="CDD" id="cd17320">
    <property type="entry name" value="MFS_MdfA_MDR_like"/>
    <property type="match status" value="1"/>
</dbReference>
<feature type="transmembrane region" description="Helical" evidence="6">
    <location>
        <begin position="97"/>
        <end position="118"/>
    </location>
</feature>
<evidence type="ECO:0000313" key="8">
    <source>
        <dbReference type="EMBL" id="TFH90351.1"/>
    </source>
</evidence>
<dbReference type="Gene3D" id="1.20.1720.10">
    <property type="entry name" value="Multidrug resistance protein D"/>
    <property type="match status" value="1"/>
</dbReference>
<gene>
    <name evidence="8" type="ORF">ELS82_17520</name>
</gene>
<keyword evidence="9" id="KW-1185">Reference proteome</keyword>
<dbReference type="PANTHER" id="PTHR43124:SF3">
    <property type="entry name" value="CHLORAMPHENICOL EFFLUX PUMP RV0191"/>
    <property type="match status" value="1"/>
</dbReference>
<protein>
    <submittedName>
        <fullName evidence="8">MFS transporter</fullName>
    </submittedName>
</protein>
<evidence type="ECO:0000256" key="5">
    <source>
        <dbReference type="ARBA" id="ARBA00023136"/>
    </source>
</evidence>
<evidence type="ECO:0000256" key="1">
    <source>
        <dbReference type="ARBA" id="ARBA00004651"/>
    </source>
</evidence>
<feature type="transmembrane region" description="Helical" evidence="6">
    <location>
        <begin position="74"/>
        <end position="91"/>
    </location>
</feature>
<dbReference type="GO" id="GO:0005886">
    <property type="term" value="C:plasma membrane"/>
    <property type="evidence" value="ECO:0007669"/>
    <property type="project" value="UniProtKB-SubCell"/>
</dbReference>
<dbReference type="PANTHER" id="PTHR43124">
    <property type="entry name" value="PURINE EFFLUX PUMP PBUE"/>
    <property type="match status" value="1"/>
</dbReference>
<sequence length="372" mass="39473">MNKIPSVWLMVALMMFPQIIETIYSPVLPHIAQAFEVSSSMAGQTLSIYFTAFAVGVVFWGIAADYLGRRRAMLLGLTVYGLAAIGALFANQFECLMLFRALSAFGAAVGSVVTQTMLRDSYDGPGLAKVFGYMGMGISISPVLGLMSGGLLSELAGYQGVFTALSLLALVLLLVCCCCLPETKAEHISKPDIVALAKQMILDKSLWLDAVMVAGFNILLFSYYLQGPFVFETMGLTSQQFGYSGAVLALGTFIGSIINKSLLQREWRSSLLVRLAVSGALVGALGVWALQSSLWFLAPMLVIVASFGVGIPNLLSGALIKYKAQAGSAGALFGLMYYLMIGLGLSAVGVMQDLGMALSVFGAVLLVAKLAR</sequence>
<keyword evidence="5 6" id="KW-0472">Membrane</keyword>
<dbReference type="InterPro" id="IPR036259">
    <property type="entry name" value="MFS_trans_sf"/>
</dbReference>
<evidence type="ECO:0000256" key="3">
    <source>
        <dbReference type="ARBA" id="ARBA00022692"/>
    </source>
</evidence>
<dbReference type="InterPro" id="IPR050189">
    <property type="entry name" value="MFS_Efflux_Transporters"/>
</dbReference>
<dbReference type="GO" id="GO:0022857">
    <property type="term" value="F:transmembrane transporter activity"/>
    <property type="evidence" value="ECO:0007669"/>
    <property type="project" value="InterPro"/>
</dbReference>
<dbReference type="PROSITE" id="PS50850">
    <property type="entry name" value="MFS"/>
    <property type="match status" value="1"/>
</dbReference>
<feature type="transmembrane region" description="Helical" evidence="6">
    <location>
        <begin position="206"/>
        <end position="225"/>
    </location>
</feature>
<reference evidence="8 9" key="1">
    <citation type="submission" date="2019-01" db="EMBL/GenBank/DDBJ databases">
        <title>Vibrio BEI176 sp. nov, a marine bacterium isolated from China: eastern marignal seas.</title>
        <authorList>
            <person name="Li B."/>
        </authorList>
    </citation>
    <scope>NUCLEOTIDE SEQUENCE [LARGE SCALE GENOMIC DNA]</scope>
    <source>
        <strain evidence="8 9">BEI176</strain>
    </source>
</reference>
<feature type="transmembrane region" description="Helical" evidence="6">
    <location>
        <begin position="271"/>
        <end position="290"/>
    </location>
</feature>
<dbReference type="InterPro" id="IPR020846">
    <property type="entry name" value="MFS_dom"/>
</dbReference>
<comment type="caution">
    <text evidence="8">The sequence shown here is derived from an EMBL/GenBank/DDBJ whole genome shotgun (WGS) entry which is preliminary data.</text>
</comment>
<proteinExistence type="predicted"/>
<feature type="transmembrane region" description="Helical" evidence="6">
    <location>
        <begin position="354"/>
        <end position="371"/>
    </location>
</feature>
<feature type="transmembrane region" description="Helical" evidence="6">
    <location>
        <begin position="241"/>
        <end position="259"/>
    </location>
</feature>
<keyword evidence="3 6" id="KW-0812">Transmembrane</keyword>
<feature type="transmembrane region" description="Helical" evidence="6">
    <location>
        <begin position="327"/>
        <end position="348"/>
    </location>
</feature>
<dbReference type="EMBL" id="SATR01000030">
    <property type="protein sequence ID" value="TFH90351.1"/>
    <property type="molecule type" value="Genomic_DNA"/>
</dbReference>
<feature type="transmembrane region" description="Helical" evidence="6">
    <location>
        <begin position="47"/>
        <end position="67"/>
    </location>
</feature>
<name>A0A4Y8WDJ3_9VIBR</name>